<reference evidence="1 2" key="1">
    <citation type="submission" date="2016-06" db="EMBL/GenBank/DDBJ databases">
        <title>Draft Genome Sequence of Tenacibaculum soleae UCD-KL19.</title>
        <authorList>
            <person name="Eisen J.A."/>
            <person name="Coil D.A."/>
            <person name="Lujan K.M."/>
        </authorList>
    </citation>
    <scope>NUCLEOTIDE SEQUENCE [LARGE SCALE GENOMIC DNA]</scope>
    <source>
        <strain evidence="1 2">UCD-KL19</strain>
    </source>
</reference>
<dbReference type="EMBL" id="MAKX01000013">
    <property type="protein sequence ID" value="OCK42512.1"/>
    <property type="molecule type" value="Genomic_DNA"/>
</dbReference>
<sequence length="165" mass="19396">MNYFKNVTNLEEAKNEFKKLCKELHPDTSGYNSQADFVAMHNEFKTITKELKFNTGFESDKDFDADKFYNAFKQFDKLVDIEVSFVGCFIWLQDLKAGAMYNQKEVIKSIKIEGYNTARWANKKKMWYFSSEGYTQKFKSNKSIEQIKDTYGSTNFKTKQTYTIA</sequence>
<dbReference type="OrthoDB" id="9775658at2"/>
<name>A0A1B9XYA7_9FLAO</name>
<proteinExistence type="predicted"/>
<comment type="caution">
    <text evidence="1">The sequence shown here is derived from an EMBL/GenBank/DDBJ whole genome shotgun (WGS) entry which is preliminary data.</text>
</comment>
<organism evidence="1 2">
    <name type="scientific">Tenacibaculum soleae</name>
    <dbReference type="NCBI Taxonomy" id="447689"/>
    <lineage>
        <taxon>Bacteria</taxon>
        <taxon>Pseudomonadati</taxon>
        <taxon>Bacteroidota</taxon>
        <taxon>Flavobacteriia</taxon>
        <taxon>Flavobacteriales</taxon>
        <taxon>Flavobacteriaceae</taxon>
        <taxon>Tenacibaculum</taxon>
    </lineage>
</organism>
<accession>A0A1B9XYA7</accession>
<gene>
    <name evidence="1" type="ORF">BA195_10070</name>
</gene>
<dbReference type="RefSeq" id="WP_068705127.1">
    <property type="nucleotide sequence ID" value="NZ_MAKX01000013.1"/>
</dbReference>
<dbReference type="InterPro" id="IPR036869">
    <property type="entry name" value="J_dom_sf"/>
</dbReference>
<evidence type="ECO:0000313" key="1">
    <source>
        <dbReference type="EMBL" id="OCK42512.1"/>
    </source>
</evidence>
<dbReference type="Gene3D" id="1.10.287.110">
    <property type="entry name" value="DnaJ domain"/>
    <property type="match status" value="1"/>
</dbReference>
<keyword evidence="2" id="KW-1185">Reference proteome</keyword>
<dbReference type="AlphaFoldDB" id="A0A1B9XYA7"/>
<evidence type="ECO:0000313" key="2">
    <source>
        <dbReference type="Proteomes" id="UP000093186"/>
    </source>
</evidence>
<protein>
    <recommendedName>
        <fullName evidence="3">Molecular chaperone DnaJ</fullName>
    </recommendedName>
</protein>
<dbReference type="Proteomes" id="UP000093186">
    <property type="component" value="Unassembled WGS sequence"/>
</dbReference>
<evidence type="ECO:0008006" key="3">
    <source>
        <dbReference type="Google" id="ProtNLM"/>
    </source>
</evidence>